<organism evidence="15 16">
    <name type="scientific">Culex pipiens pipiens</name>
    <name type="common">Northern house mosquito</name>
    <dbReference type="NCBI Taxonomy" id="38569"/>
    <lineage>
        <taxon>Eukaryota</taxon>
        <taxon>Metazoa</taxon>
        <taxon>Ecdysozoa</taxon>
        <taxon>Arthropoda</taxon>
        <taxon>Hexapoda</taxon>
        <taxon>Insecta</taxon>
        <taxon>Pterygota</taxon>
        <taxon>Neoptera</taxon>
        <taxon>Endopterygota</taxon>
        <taxon>Diptera</taxon>
        <taxon>Nematocera</taxon>
        <taxon>Culicoidea</taxon>
        <taxon>Culicidae</taxon>
        <taxon>Culicinae</taxon>
        <taxon>Culicini</taxon>
        <taxon>Culex</taxon>
        <taxon>Culex</taxon>
    </lineage>
</organism>
<keyword evidence="8" id="KW-0256">Endoplasmic reticulum</keyword>
<comment type="similarity">
    <text evidence="5">Belongs to the cytochrome P450 family.</text>
</comment>
<dbReference type="SUPFAM" id="SSF48264">
    <property type="entry name" value="Cytochrome P450"/>
    <property type="match status" value="1"/>
</dbReference>
<dbReference type="InterPro" id="IPR001128">
    <property type="entry name" value="Cyt_P450"/>
</dbReference>
<dbReference type="Gene3D" id="1.10.630.10">
    <property type="entry name" value="Cytochrome P450"/>
    <property type="match status" value="1"/>
</dbReference>
<keyword evidence="7" id="KW-0479">Metal-binding</keyword>
<comment type="caution">
    <text evidence="15">The sequence shown here is derived from an EMBL/GenBank/DDBJ whole genome shotgun (WGS) entry which is preliminary data.</text>
</comment>
<evidence type="ECO:0000256" key="8">
    <source>
        <dbReference type="ARBA" id="ARBA00022824"/>
    </source>
</evidence>
<evidence type="ECO:0000256" key="11">
    <source>
        <dbReference type="ARBA" id="ARBA00023004"/>
    </source>
</evidence>
<evidence type="ECO:0000256" key="4">
    <source>
        <dbReference type="ARBA" id="ARBA00004406"/>
    </source>
</evidence>
<evidence type="ECO:0000256" key="5">
    <source>
        <dbReference type="ARBA" id="ARBA00010617"/>
    </source>
</evidence>
<comment type="subcellular location">
    <subcellularLocation>
        <location evidence="4">Endoplasmic reticulum membrane</location>
        <topology evidence="4">Peripheral membrane protein</topology>
    </subcellularLocation>
    <subcellularLocation>
        <location evidence="3">Microsome membrane</location>
        <topology evidence="3">Peripheral membrane protein</topology>
    </subcellularLocation>
</comment>
<dbReference type="InterPro" id="IPR050196">
    <property type="entry name" value="Cytochrome_P450_Monoox"/>
</dbReference>
<keyword evidence="9" id="KW-0492">Microsome</keyword>
<dbReference type="AlphaFoldDB" id="A0ABD1DY54"/>
<proteinExistence type="inferred from homology"/>
<evidence type="ECO:0000256" key="6">
    <source>
        <dbReference type="ARBA" id="ARBA00022617"/>
    </source>
</evidence>
<comment type="function">
    <text evidence="2">May be involved in the metabolism of insect hormones and in the breakdown of synthetic insecticides.</text>
</comment>
<evidence type="ECO:0000256" key="13">
    <source>
        <dbReference type="ARBA" id="ARBA00023136"/>
    </source>
</evidence>
<evidence type="ECO:0000313" key="16">
    <source>
        <dbReference type="Proteomes" id="UP001562425"/>
    </source>
</evidence>
<keyword evidence="14" id="KW-0732">Signal</keyword>
<dbReference type="InterPro" id="IPR036396">
    <property type="entry name" value="Cyt_P450_sf"/>
</dbReference>
<dbReference type="GO" id="GO:0004497">
    <property type="term" value="F:monooxygenase activity"/>
    <property type="evidence" value="ECO:0007669"/>
    <property type="project" value="UniProtKB-KW"/>
</dbReference>
<evidence type="ECO:0000256" key="9">
    <source>
        <dbReference type="ARBA" id="ARBA00022848"/>
    </source>
</evidence>
<evidence type="ECO:0000313" key="15">
    <source>
        <dbReference type="EMBL" id="KAL1403214.1"/>
    </source>
</evidence>
<evidence type="ECO:0000256" key="14">
    <source>
        <dbReference type="SAM" id="SignalP"/>
    </source>
</evidence>
<evidence type="ECO:0000256" key="10">
    <source>
        <dbReference type="ARBA" id="ARBA00023002"/>
    </source>
</evidence>
<feature type="chain" id="PRO_5044850299" description="Cytochrome P450" evidence="14">
    <location>
        <begin position="24"/>
        <end position="236"/>
    </location>
</feature>
<protein>
    <recommendedName>
        <fullName evidence="17">Cytochrome P450</fullName>
    </recommendedName>
</protein>
<evidence type="ECO:0000256" key="7">
    <source>
        <dbReference type="ARBA" id="ARBA00022723"/>
    </source>
</evidence>
<dbReference type="Proteomes" id="UP001562425">
    <property type="component" value="Unassembled WGS sequence"/>
</dbReference>
<evidence type="ECO:0000256" key="1">
    <source>
        <dbReference type="ARBA" id="ARBA00001971"/>
    </source>
</evidence>
<accession>A0ABD1DY54</accession>
<evidence type="ECO:0000256" key="12">
    <source>
        <dbReference type="ARBA" id="ARBA00023033"/>
    </source>
</evidence>
<dbReference type="Pfam" id="PF00067">
    <property type="entry name" value="p450"/>
    <property type="match status" value="1"/>
</dbReference>
<feature type="signal peptide" evidence="14">
    <location>
        <begin position="1"/>
        <end position="23"/>
    </location>
</feature>
<name>A0ABD1DY54_CULPP</name>
<sequence length="236" mass="27697">MITFLLAPLLILVLVLYRHQLYSSWTKWIQNIKIIIGMRSYKATFEMVAQRASPVVATIGRQVFVHVHSPEHVQIVLNSPHCLEKATQYRFLRVNRGLFAAPVHLWKPERKALMPSFGPAMLAGFVDVFNEKSGLFVELMGEYLGVERDFVVDIGRCFFDIIYKTAYGVDFDLQRTPEGEKYVKCQDECLGLLSRRIHKPWLHLEFFYRFTSAYRREKTNGRHEKRDRRDRECHAT</sequence>
<dbReference type="GO" id="GO:0046872">
    <property type="term" value="F:metal ion binding"/>
    <property type="evidence" value="ECO:0007669"/>
    <property type="project" value="UniProtKB-KW"/>
</dbReference>
<evidence type="ECO:0008006" key="17">
    <source>
        <dbReference type="Google" id="ProtNLM"/>
    </source>
</evidence>
<dbReference type="EMBL" id="JBEHCU010001896">
    <property type="protein sequence ID" value="KAL1403214.1"/>
    <property type="molecule type" value="Genomic_DNA"/>
</dbReference>
<keyword evidence="11" id="KW-0408">Iron</keyword>
<comment type="cofactor">
    <cofactor evidence="1">
        <name>heme</name>
        <dbReference type="ChEBI" id="CHEBI:30413"/>
    </cofactor>
</comment>
<keyword evidence="10" id="KW-0560">Oxidoreductase</keyword>
<evidence type="ECO:0000256" key="3">
    <source>
        <dbReference type="ARBA" id="ARBA00004174"/>
    </source>
</evidence>
<keyword evidence="16" id="KW-1185">Reference proteome</keyword>
<evidence type="ECO:0000256" key="2">
    <source>
        <dbReference type="ARBA" id="ARBA00003690"/>
    </source>
</evidence>
<keyword evidence="12" id="KW-0503">Monooxygenase</keyword>
<keyword evidence="6" id="KW-0349">Heme</keyword>
<dbReference type="PANTHER" id="PTHR24291:SF189">
    <property type="entry name" value="CYTOCHROME P450 4C3-RELATED"/>
    <property type="match status" value="1"/>
</dbReference>
<dbReference type="PANTHER" id="PTHR24291">
    <property type="entry name" value="CYTOCHROME P450 FAMILY 4"/>
    <property type="match status" value="1"/>
</dbReference>
<dbReference type="GO" id="GO:0005789">
    <property type="term" value="C:endoplasmic reticulum membrane"/>
    <property type="evidence" value="ECO:0007669"/>
    <property type="project" value="UniProtKB-SubCell"/>
</dbReference>
<reference evidence="15 16" key="1">
    <citation type="submission" date="2024-05" db="EMBL/GenBank/DDBJ databases">
        <title>Culex pipiens pipiens assembly and annotation.</title>
        <authorList>
            <person name="Alout H."/>
            <person name="Durand T."/>
        </authorList>
    </citation>
    <scope>NUCLEOTIDE SEQUENCE [LARGE SCALE GENOMIC DNA]</scope>
    <source>
        <strain evidence="15">HA-2024</strain>
        <tissue evidence="15">Whole body</tissue>
    </source>
</reference>
<gene>
    <name evidence="15" type="ORF">pipiens_005764</name>
</gene>
<keyword evidence="13" id="KW-0472">Membrane</keyword>